<accession>A0ABU1DGN7</accession>
<evidence type="ECO:0008006" key="3">
    <source>
        <dbReference type="Google" id="ProtNLM"/>
    </source>
</evidence>
<dbReference type="RefSeq" id="WP_309391542.1">
    <property type="nucleotide sequence ID" value="NZ_JADBEO010000019.1"/>
</dbReference>
<dbReference type="EMBL" id="JADBEO010000019">
    <property type="protein sequence ID" value="MDR4307070.1"/>
    <property type="molecule type" value="Genomic_DNA"/>
</dbReference>
<comment type="caution">
    <text evidence="1">The sequence shown here is derived from an EMBL/GenBank/DDBJ whole genome shotgun (WGS) entry which is preliminary data.</text>
</comment>
<proteinExistence type="predicted"/>
<dbReference type="SUPFAM" id="SSF53474">
    <property type="entry name" value="alpha/beta-Hydrolases"/>
    <property type="match status" value="1"/>
</dbReference>
<dbReference type="Gene3D" id="3.40.50.1820">
    <property type="entry name" value="alpha/beta hydrolase"/>
    <property type="match status" value="1"/>
</dbReference>
<dbReference type="Proteomes" id="UP001181622">
    <property type="component" value="Unassembled WGS sequence"/>
</dbReference>
<gene>
    <name evidence="1" type="ORF">IHQ68_10610</name>
</gene>
<reference evidence="1" key="1">
    <citation type="submission" date="2020-10" db="EMBL/GenBank/DDBJ databases">
        <authorList>
            <person name="Abbas A."/>
            <person name="Razzaq R."/>
            <person name="Waqas M."/>
            <person name="Abbas N."/>
            <person name="Nielsen T.K."/>
            <person name="Hansen L.H."/>
            <person name="Hussain S."/>
            <person name="Shahid M."/>
        </authorList>
    </citation>
    <scope>NUCLEOTIDE SEQUENCE</scope>
    <source>
        <strain evidence="1">S14</strain>
    </source>
</reference>
<evidence type="ECO:0000313" key="2">
    <source>
        <dbReference type="Proteomes" id="UP001181622"/>
    </source>
</evidence>
<protein>
    <recommendedName>
        <fullName evidence="3">Alpha/beta hydrolase family</fullName>
    </recommendedName>
</protein>
<organism evidence="1 2">
    <name type="scientific">Chelatococcus sambhunathii</name>
    <dbReference type="NCBI Taxonomy" id="363953"/>
    <lineage>
        <taxon>Bacteria</taxon>
        <taxon>Pseudomonadati</taxon>
        <taxon>Pseudomonadota</taxon>
        <taxon>Alphaproteobacteria</taxon>
        <taxon>Hyphomicrobiales</taxon>
        <taxon>Chelatococcaceae</taxon>
        <taxon>Chelatococcus</taxon>
    </lineage>
</organism>
<sequence length="312" mass="35042">MRGKWFEKAKASGAEIAVEGYEFALKRGERTSRDLVVAFSSGRRFALYRHDFGRDALYVADPQLCYFLKEADGLAREILRFVEREGYERVIFAGSSKGGFGALAVARLCARRRPARTFHAVAFSPQVRLFPHNPALYFSSYRRLERRASARPGLMRDLRRHGDVSNVGAQPNLVVEIVCARDSAIDRAEARRVAGPNVSHRVVAGATHGTAFHFMCHGMDRAEIRERILRAYRRSGDADLRQTRPSDLRAMVEEVARSAVKEPSLNNLFEDVLSRRPAPTTRRGRLLASARRWLDALAVSAEKTRSLALGQS</sequence>
<keyword evidence="2" id="KW-1185">Reference proteome</keyword>
<name>A0ABU1DGN7_9HYPH</name>
<evidence type="ECO:0000313" key="1">
    <source>
        <dbReference type="EMBL" id="MDR4307070.1"/>
    </source>
</evidence>
<dbReference type="InterPro" id="IPR029058">
    <property type="entry name" value="AB_hydrolase_fold"/>
</dbReference>